<keyword evidence="1" id="KW-0255">Endonuclease</keyword>
<dbReference type="Proteomes" id="UP000000991">
    <property type="component" value="Segment"/>
</dbReference>
<organismHost>
    <name type="scientific">Prochlorococcus</name>
    <dbReference type="NCBI Taxonomy" id="1218"/>
</organismHost>
<reference evidence="2 4" key="2">
    <citation type="submission" date="2009-10" db="EMBL/GenBank/DDBJ databases">
        <title>The Genome Sequence of Prochlorococcus phage P-SSM2.</title>
        <authorList>
            <consortium name="The Broad Institute Genome Sequencing Platform"/>
            <person name="Henn M.R."/>
            <person name="Sullivan M.S."/>
            <person name="Osburne M.S."/>
            <person name="Levin J."/>
            <person name="Malboeuf C."/>
            <person name="Casali M."/>
            <person name="Russ C."/>
            <person name="Lennon N."/>
            <person name="Chapman S.B."/>
            <person name="Erlich R."/>
            <person name="Young S.K."/>
            <person name="Koehrsen M."/>
            <person name="Yandava C."/>
            <person name="Zeng Q."/>
            <person name="Alvarado L."/>
            <person name="Anderson S."/>
            <person name="Berlin A."/>
            <person name="Borenstein D."/>
            <person name="Chen Z."/>
            <person name="Engels R."/>
            <person name="Freedman E."/>
            <person name="Gellesch M."/>
            <person name="Goldberg J."/>
            <person name="Green L."/>
            <person name="Griggs A."/>
            <person name="Gujja S."/>
            <person name="Heilman E.R."/>
            <person name="Heiman D."/>
            <person name="Hepburn T."/>
            <person name="Howarth C."/>
            <person name="Jen D."/>
            <person name="Larson L."/>
            <person name="Lewis B."/>
            <person name="Mehta T."/>
            <person name="Park D."/>
            <person name="Pearson M."/>
            <person name="Richards J."/>
            <person name="Rizzolo K."/>
            <person name="Roberts A."/>
            <person name="Ryan E."/>
            <person name="Saif S."/>
            <person name="Shea T."/>
            <person name="Shenoy N."/>
            <person name="Sisk P."/>
            <person name="Stolte C."/>
            <person name="Sykes S."/>
            <person name="Walk T."/>
            <person name="White J."/>
            <person name="Yu Q."/>
            <person name="Coleman M.L."/>
            <person name="Huang K.H."/>
            <person name="Weigele P.R."/>
            <person name="DeFrancesco A.S."/>
            <person name="Kern S.E."/>
            <person name="Thompson L.R."/>
            <person name="Fu R."/>
            <person name="Hombeck B."/>
            <person name="Chisholm S.W."/>
            <person name="Haas B."/>
            <person name="Nusbaum C."/>
            <person name="Birren B."/>
        </authorList>
    </citation>
    <scope>NUCLEOTIDE SEQUENCE [LARGE SCALE GENOMIC DNA]</scope>
    <source>
        <strain evidence="2">P-SSM2</strain>
    </source>
</reference>
<dbReference type="RefSeq" id="YP_214336.1">
    <property type="nucleotide sequence ID" value="NC_006883.2"/>
</dbReference>
<protein>
    <submittedName>
        <fullName evidence="1">DNA endonuclease V</fullName>
    </submittedName>
</protein>
<dbReference type="Proteomes" id="UP000013923">
    <property type="component" value="Genome"/>
</dbReference>
<reference evidence="1 3" key="1">
    <citation type="journal article" date="2005" name="PLoS Biol.">
        <title>Three Prochlorococcus cyanophage genomes: signature features and ecological interpretations.</title>
        <authorList>
            <person name="Sullivan M.B."/>
            <person name="Coleman M.L."/>
            <person name="Weigele P."/>
            <person name="Rohwer F."/>
            <person name="Chisholm S.W."/>
        </authorList>
    </citation>
    <scope>NUCLEOTIDE SEQUENCE</scope>
</reference>
<keyword evidence="1" id="KW-0378">Hydrolase</keyword>
<dbReference type="GeneID" id="3294491"/>
<keyword evidence="3" id="KW-1185">Reference proteome</keyword>
<dbReference type="EMBL" id="GU071092">
    <property type="protein sequence ID" value="ACY75983.1"/>
    <property type="molecule type" value="Genomic_DNA"/>
</dbReference>
<organism evidence="1 3">
    <name type="scientific">Prochlorococcus phage P-SSM2</name>
    <dbReference type="NCBI Taxonomy" id="268746"/>
    <lineage>
        <taxon>Viruses</taxon>
        <taxon>Duplodnaviria</taxon>
        <taxon>Heunggongvirae</taxon>
        <taxon>Uroviricota</taxon>
        <taxon>Caudoviricetes</taxon>
        <taxon>Pantevenvirales</taxon>
        <taxon>Kyanoviridae</taxon>
        <taxon>Salacisavirus</taxon>
        <taxon>Salacisavirus pssm2</taxon>
    </lineage>
</organism>
<gene>
    <name evidence="1" type="primary">denV</name>
    <name evidence="2" type="ORF">PCMG_00107</name>
    <name evidence="1" type="ORF">PSSM2_104</name>
</gene>
<dbReference type="EMBL" id="AY939844">
    <property type="protein sequence ID" value="AAX44482.1"/>
    <property type="molecule type" value="Genomic_DNA"/>
</dbReference>
<dbReference type="OrthoDB" id="23935at10239"/>
<proteinExistence type="predicted"/>
<dbReference type="GO" id="GO:0004519">
    <property type="term" value="F:endonuclease activity"/>
    <property type="evidence" value="ECO:0007669"/>
    <property type="project" value="UniProtKB-KW"/>
</dbReference>
<dbReference type="KEGG" id="vg:3294491"/>
<evidence type="ECO:0000313" key="2">
    <source>
        <dbReference type="EMBL" id="ACY75983.1"/>
    </source>
</evidence>
<evidence type="ECO:0000313" key="4">
    <source>
        <dbReference type="Proteomes" id="UP000013923"/>
    </source>
</evidence>
<name>Q58MQ0_BPPRM</name>
<sequence length="209" mass="24917">MTTSKYKILDNYLPNDYLKYLQNKILHNEKGFSWIFSDVVAYHGDNKHHDDSDAKYNCYFMHQVFNNHEPFSGLHEDLQFLYKQLDIRSLIRVRVLMYMNHGKQIIHKPHTDFMYSHKAALLYLNTNNGFTQMADADWGIKPQLDKDPNGELRLYNYNPYWEDCQDCFKTQDRVMSVENRLVIHDGSRPHSSSTCTDEKYRLLLSLNYM</sequence>
<keyword evidence="1" id="KW-0540">Nuclease</keyword>
<evidence type="ECO:0000313" key="3">
    <source>
        <dbReference type="Proteomes" id="UP000000991"/>
    </source>
</evidence>
<reference evidence="1 3" key="3">
    <citation type="journal article" date="2010" name="Environ. Microbiol.">
        <title>Genomic analysis of oceanic cyanobacterial myoviruses compared with T4-like myoviruses from diverse hosts and environments.</title>
        <authorList>
            <person name="Sullivan M.B."/>
            <person name="Huang K.H."/>
            <person name="Ignacio-Espinoza J.C."/>
            <person name="Berlin A.M."/>
            <person name="Kelly L."/>
            <person name="Weigele P.R."/>
            <person name="DeFrancesco A.S."/>
            <person name="Kern S.E."/>
            <person name="Thompson L.R."/>
            <person name="Young S."/>
            <person name="Yandava C."/>
            <person name="Fu R."/>
            <person name="Krastins B."/>
            <person name="Chase M."/>
            <person name="Sarracino D."/>
            <person name="Osburne M.S."/>
            <person name="Henn M.R."/>
            <person name="Chisholm S.W."/>
        </authorList>
    </citation>
    <scope>NUCLEOTIDE SEQUENCE [LARGE SCALE GENOMIC DNA]</scope>
</reference>
<evidence type="ECO:0000313" key="1">
    <source>
        <dbReference type="EMBL" id="AAX44482.1"/>
    </source>
</evidence>
<accession>Q58MQ0</accession>